<proteinExistence type="predicted"/>
<reference evidence="1 2" key="1">
    <citation type="journal article" date="2019" name="Sci. Rep.">
        <title>Orb-weaving spider Araneus ventricosus genome elucidates the spidroin gene catalogue.</title>
        <authorList>
            <person name="Kono N."/>
            <person name="Nakamura H."/>
            <person name="Ohtoshi R."/>
            <person name="Moran D.A.P."/>
            <person name="Shinohara A."/>
            <person name="Yoshida Y."/>
            <person name="Fujiwara M."/>
            <person name="Mori M."/>
            <person name="Tomita M."/>
            <person name="Arakawa K."/>
        </authorList>
    </citation>
    <scope>NUCLEOTIDE SEQUENCE [LARGE SCALE GENOMIC DNA]</scope>
</reference>
<dbReference type="EMBL" id="BGPR01002709">
    <property type="protein sequence ID" value="GBM77793.1"/>
    <property type="molecule type" value="Genomic_DNA"/>
</dbReference>
<dbReference type="AlphaFoldDB" id="A0A4Y2IJ31"/>
<organism evidence="1 2">
    <name type="scientific">Araneus ventricosus</name>
    <name type="common">Orbweaver spider</name>
    <name type="synonym">Epeira ventricosa</name>
    <dbReference type="NCBI Taxonomy" id="182803"/>
    <lineage>
        <taxon>Eukaryota</taxon>
        <taxon>Metazoa</taxon>
        <taxon>Ecdysozoa</taxon>
        <taxon>Arthropoda</taxon>
        <taxon>Chelicerata</taxon>
        <taxon>Arachnida</taxon>
        <taxon>Araneae</taxon>
        <taxon>Araneomorphae</taxon>
        <taxon>Entelegynae</taxon>
        <taxon>Araneoidea</taxon>
        <taxon>Araneidae</taxon>
        <taxon>Araneus</taxon>
    </lineage>
</organism>
<dbReference type="Proteomes" id="UP000499080">
    <property type="component" value="Unassembled WGS sequence"/>
</dbReference>
<sequence>MQACFVALKKAIRSLIRLIEDDSIDTKTKVVANYFLDNMPIFKFASSFLIRDGILINIDVAIKLLHPSPPAGVMRKLGGGMPAQVSSSLSDLTPP</sequence>
<evidence type="ECO:0000313" key="2">
    <source>
        <dbReference type="Proteomes" id="UP000499080"/>
    </source>
</evidence>
<gene>
    <name evidence="1" type="ORF">AVEN_231593_1</name>
</gene>
<name>A0A4Y2IJ31_ARAVE</name>
<evidence type="ECO:0000313" key="1">
    <source>
        <dbReference type="EMBL" id="GBM77793.1"/>
    </source>
</evidence>
<accession>A0A4Y2IJ31</accession>
<protein>
    <submittedName>
        <fullName evidence="1">Uncharacterized protein</fullName>
    </submittedName>
</protein>
<comment type="caution">
    <text evidence="1">The sequence shown here is derived from an EMBL/GenBank/DDBJ whole genome shotgun (WGS) entry which is preliminary data.</text>
</comment>
<keyword evidence="2" id="KW-1185">Reference proteome</keyword>